<reference evidence="6 7" key="1">
    <citation type="submission" date="2016-11" db="EMBL/GenBank/DDBJ databases">
        <authorList>
            <person name="Jaros S."/>
            <person name="Januszkiewicz K."/>
            <person name="Wedrychowicz H."/>
        </authorList>
    </citation>
    <scope>NUCLEOTIDE SEQUENCE [LARGE SCALE GENOMIC DNA]</scope>
    <source>
        <strain evidence="6 7">DSM 16112</strain>
    </source>
</reference>
<proteinExistence type="predicted"/>
<evidence type="ECO:0000256" key="4">
    <source>
        <dbReference type="ARBA" id="ARBA00023033"/>
    </source>
</evidence>
<dbReference type="GO" id="GO:0046306">
    <property type="term" value="P:alkanesulfonate catabolic process"/>
    <property type="evidence" value="ECO:0007669"/>
    <property type="project" value="TreeGrafter"/>
</dbReference>
<sequence>MSVQIVGMIQSQKQSEIWPASGPAVDRDYVRDFAQAHENAGFDRILVPHHSVSPSAAHTIAYAASVTQRIHFLQAHRPGFVAPTYAARDIASLDQFTGGRLAVHFISGGSDAEQRRDGDYLNHDERYARTDEYIGLLRRLWTADAPFSHEGRYYRFENGWSDVRPAQQPHVPIFFGGASDVALEVAGRHADVYALWGESLGQVAELTSRVRAQAALHGREIGFSISFRPILAETEEKAWQRAADILQRTRQVRAAHGLEQPGTPLQSEGARRLLQAREQAGSDERHLWTDLAELIGGRSNSTALVGTPEQVANALLRYVDLGVNTLLIRGFDPLDDAIDYGRELIPRIRAAVQAREQQHDQAAA</sequence>
<evidence type="ECO:0000256" key="1">
    <source>
        <dbReference type="ARBA" id="ARBA00022630"/>
    </source>
</evidence>
<dbReference type="AlphaFoldDB" id="A0A1M4Y9X1"/>
<dbReference type="Proteomes" id="UP000184327">
    <property type="component" value="Unassembled WGS sequence"/>
</dbReference>
<feature type="domain" description="Luciferase-like" evidence="5">
    <location>
        <begin position="17"/>
        <end position="324"/>
    </location>
</feature>
<dbReference type="InterPro" id="IPR011251">
    <property type="entry name" value="Luciferase-like_dom"/>
</dbReference>
<keyword evidence="1" id="KW-0285">Flavoprotein</keyword>
<organism evidence="6 7">
    <name type="scientific">Lampropedia hyalina DSM 16112</name>
    <dbReference type="NCBI Taxonomy" id="1122156"/>
    <lineage>
        <taxon>Bacteria</taxon>
        <taxon>Pseudomonadati</taxon>
        <taxon>Pseudomonadota</taxon>
        <taxon>Betaproteobacteria</taxon>
        <taxon>Burkholderiales</taxon>
        <taxon>Comamonadaceae</taxon>
        <taxon>Lampropedia</taxon>
    </lineage>
</organism>
<keyword evidence="7" id="KW-1185">Reference proteome</keyword>
<keyword evidence="2" id="KW-0288">FMN</keyword>
<name>A0A1M4Y9X1_9BURK</name>
<dbReference type="STRING" id="1122156.SAMN02745117_01214"/>
<dbReference type="RefSeq" id="WP_073355809.1">
    <property type="nucleotide sequence ID" value="NZ_FQUZ01000011.1"/>
</dbReference>
<evidence type="ECO:0000256" key="3">
    <source>
        <dbReference type="ARBA" id="ARBA00023002"/>
    </source>
</evidence>
<dbReference type="SUPFAM" id="SSF51679">
    <property type="entry name" value="Bacterial luciferase-like"/>
    <property type="match status" value="1"/>
</dbReference>
<protein>
    <submittedName>
        <fullName evidence="6">Alkanesulfonate monooxygenase</fullName>
    </submittedName>
</protein>
<evidence type="ECO:0000313" key="7">
    <source>
        <dbReference type="Proteomes" id="UP000184327"/>
    </source>
</evidence>
<dbReference type="PANTHER" id="PTHR42847">
    <property type="entry name" value="ALKANESULFONATE MONOOXYGENASE"/>
    <property type="match status" value="1"/>
</dbReference>
<evidence type="ECO:0000256" key="2">
    <source>
        <dbReference type="ARBA" id="ARBA00022643"/>
    </source>
</evidence>
<accession>A0A1M4Y9X1</accession>
<keyword evidence="3" id="KW-0560">Oxidoreductase</keyword>
<dbReference type="PANTHER" id="PTHR42847:SF9">
    <property type="entry name" value="BLL6451 PROTEIN"/>
    <property type="match status" value="1"/>
</dbReference>
<dbReference type="Gene3D" id="3.20.20.30">
    <property type="entry name" value="Luciferase-like domain"/>
    <property type="match status" value="1"/>
</dbReference>
<dbReference type="InterPro" id="IPR036661">
    <property type="entry name" value="Luciferase-like_sf"/>
</dbReference>
<dbReference type="OrthoDB" id="9814695at2"/>
<dbReference type="EMBL" id="FQUZ01000011">
    <property type="protein sequence ID" value="SHF02534.1"/>
    <property type="molecule type" value="Genomic_DNA"/>
</dbReference>
<gene>
    <name evidence="6" type="ORF">SAMN02745117_01214</name>
</gene>
<dbReference type="InterPro" id="IPR050172">
    <property type="entry name" value="SsuD_RutA_monooxygenase"/>
</dbReference>
<dbReference type="Pfam" id="PF00296">
    <property type="entry name" value="Bac_luciferase"/>
    <property type="match status" value="1"/>
</dbReference>
<evidence type="ECO:0000313" key="6">
    <source>
        <dbReference type="EMBL" id="SHF02534.1"/>
    </source>
</evidence>
<dbReference type="GO" id="GO:0008726">
    <property type="term" value="F:alkanesulfonate monooxygenase activity"/>
    <property type="evidence" value="ECO:0007669"/>
    <property type="project" value="TreeGrafter"/>
</dbReference>
<keyword evidence="4 6" id="KW-0503">Monooxygenase</keyword>
<dbReference type="CDD" id="cd01094">
    <property type="entry name" value="Alkanesulfonate_monoxygenase"/>
    <property type="match status" value="1"/>
</dbReference>
<evidence type="ECO:0000259" key="5">
    <source>
        <dbReference type="Pfam" id="PF00296"/>
    </source>
</evidence>